<proteinExistence type="inferred from homology"/>
<protein>
    <submittedName>
        <fullName evidence="3">Tumor necrosis factor alpha-induced protein 2-like isoform X1</fullName>
    </submittedName>
</protein>
<dbReference type="AlphaFoldDB" id="A0AAV1GLZ8"/>
<feature type="region of interest" description="Disordered" evidence="2">
    <location>
        <begin position="42"/>
        <end position="63"/>
    </location>
</feature>
<name>A0AAV1GLZ8_XYRNO</name>
<dbReference type="PANTHER" id="PTHR21292">
    <property type="entry name" value="EXOCYST COMPLEX COMPONENT SEC6-RELATED"/>
    <property type="match status" value="1"/>
</dbReference>
<accession>A0AAV1GLZ8</accession>
<dbReference type="GO" id="GO:0051601">
    <property type="term" value="P:exocyst localization"/>
    <property type="evidence" value="ECO:0007669"/>
    <property type="project" value="TreeGrafter"/>
</dbReference>
<comment type="similarity">
    <text evidence="1">Belongs to the SEC6 family.</text>
</comment>
<evidence type="ECO:0000313" key="3">
    <source>
        <dbReference type="EMBL" id="CAJ1074577.1"/>
    </source>
</evidence>
<dbReference type="InterPro" id="IPR010326">
    <property type="entry name" value="EXOC3/Sec6"/>
</dbReference>
<dbReference type="GO" id="GO:0006887">
    <property type="term" value="P:exocytosis"/>
    <property type="evidence" value="ECO:0007669"/>
    <property type="project" value="InterPro"/>
</dbReference>
<dbReference type="EMBL" id="OY660878">
    <property type="protein sequence ID" value="CAJ1074577.1"/>
    <property type="molecule type" value="Genomic_DNA"/>
</dbReference>
<dbReference type="Gene3D" id="1.10.357.70">
    <property type="entry name" value="Exocyst complex component Sec6, C-terminal domain"/>
    <property type="match status" value="1"/>
</dbReference>
<organism evidence="3 4">
    <name type="scientific">Xyrichtys novacula</name>
    <name type="common">Pearly razorfish</name>
    <name type="synonym">Hemipteronotus novacula</name>
    <dbReference type="NCBI Taxonomy" id="13765"/>
    <lineage>
        <taxon>Eukaryota</taxon>
        <taxon>Metazoa</taxon>
        <taxon>Chordata</taxon>
        <taxon>Craniata</taxon>
        <taxon>Vertebrata</taxon>
        <taxon>Euteleostomi</taxon>
        <taxon>Actinopterygii</taxon>
        <taxon>Neopterygii</taxon>
        <taxon>Teleostei</taxon>
        <taxon>Neoteleostei</taxon>
        <taxon>Acanthomorphata</taxon>
        <taxon>Eupercaria</taxon>
        <taxon>Labriformes</taxon>
        <taxon>Labridae</taxon>
        <taxon>Xyrichtys</taxon>
    </lineage>
</organism>
<gene>
    <name evidence="3" type="ORF">XNOV1_A009530</name>
</gene>
<dbReference type="GO" id="GO:0000145">
    <property type="term" value="C:exocyst"/>
    <property type="evidence" value="ECO:0007669"/>
    <property type="project" value="InterPro"/>
</dbReference>
<dbReference type="InterPro" id="IPR042532">
    <property type="entry name" value="EXOC3/Sec6_C"/>
</dbReference>
<evidence type="ECO:0000256" key="2">
    <source>
        <dbReference type="SAM" id="MobiDB-lite"/>
    </source>
</evidence>
<reference evidence="3" key="1">
    <citation type="submission" date="2023-08" db="EMBL/GenBank/DDBJ databases">
        <authorList>
            <person name="Alioto T."/>
            <person name="Alioto T."/>
            <person name="Gomez Garrido J."/>
        </authorList>
    </citation>
    <scope>NUCLEOTIDE SEQUENCE</scope>
</reference>
<evidence type="ECO:0000256" key="1">
    <source>
        <dbReference type="ARBA" id="ARBA00009447"/>
    </source>
</evidence>
<dbReference type="Proteomes" id="UP001178508">
    <property type="component" value="Chromosome 15"/>
</dbReference>
<sequence>MCLTLRSCFPCRPCRSEALSKSFSRCRFRFFSRTRMRTRSQSADPVGLGVNFPPEKSGKPAGGRRFMKLPKFWGGNKAPTQAVVGIPDSTTAVEHHSPKEEEPKPVALTPEEIFEAEDVQHLCEASQQLIQREEHLFGDTTETDSLTHHAEEVDKLALNYKNLRGLVLKSLSLSLSSGEVSVEALTSAVKAINQEIDQDQQWEKRNRLLPPWRQGDWKKLHDSTLRKLVEDRMDNPSTPPPDQVDKSSFQADINSMGRQLKEDLLLVVKVVKKCYPPEQDICNFYAKLYHQTFSSRLRKIADFGLEDKDCIFLLRWVNEYYPQILQKPELASEINPEVLGKLLSPELLAPLEDQYLSKQQEELKTFISRVLEEAEQKWRRGDEPTREDGCFVSHVAYDISQLINGVASSAATVLGDPHKAHIITCQLKDLMQSFQSFHNNVMKQDKPNSRLFIKANLGCIQQFMEVLNKKHHLFQKDVQKNCLQILLVMKESAHIYLLKPVHESLRPQYSKLGTTDWLNKPVVFEQLLDSIESELQELQGAAQSCHEELTGQLHQEVTLEYVRRLLKGKVKLKDKEQQHKAYQRIKANTESLKELFEKTGSKEDWLNDILTTIAEVLKLQDLPAIQMEVVSLGAAFPDFSEKHVSALLKLKTNITKANRKMVKETLSDHLKETSAVVSRPFFSKVQVK</sequence>
<dbReference type="Pfam" id="PF06046">
    <property type="entry name" value="Sec6"/>
    <property type="match status" value="1"/>
</dbReference>
<dbReference type="GO" id="GO:0000149">
    <property type="term" value="F:SNARE binding"/>
    <property type="evidence" value="ECO:0007669"/>
    <property type="project" value="TreeGrafter"/>
</dbReference>
<evidence type="ECO:0000313" key="4">
    <source>
        <dbReference type="Proteomes" id="UP001178508"/>
    </source>
</evidence>
<dbReference type="PANTHER" id="PTHR21292:SF4">
    <property type="entry name" value="TUMOR NECROSIS FACTOR ALPHA-INDUCED PROTEIN 2"/>
    <property type="match status" value="1"/>
</dbReference>
<keyword evidence="4" id="KW-1185">Reference proteome</keyword>